<accession>A0AAN8JJ10</accession>
<name>A0AAN8JJ10_PATCE</name>
<protein>
    <submittedName>
        <fullName evidence="1">Uncharacterized protein</fullName>
    </submittedName>
</protein>
<dbReference type="AlphaFoldDB" id="A0AAN8JJ10"/>
<gene>
    <name evidence="1" type="ORF">SNE40_014975</name>
</gene>
<reference evidence="1 2" key="1">
    <citation type="submission" date="2024-01" db="EMBL/GenBank/DDBJ databases">
        <title>The genome of the rayed Mediterranean limpet Patella caerulea (Linnaeus, 1758).</title>
        <authorList>
            <person name="Anh-Thu Weber A."/>
            <person name="Halstead-Nussloch G."/>
        </authorList>
    </citation>
    <scope>NUCLEOTIDE SEQUENCE [LARGE SCALE GENOMIC DNA]</scope>
    <source>
        <strain evidence="1">AATW-2023a</strain>
        <tissue evidence="1">Whole specimen</tissue>
    </source>
</reference>
<keyword evidence="2" id="KW-1185">Reference proteome</keyword>
<sequence>MNISKRMDKLAYVPVVYHILTVVSVLAECPINAVQNAQLCTASLGIGPPTGPKPFVEKGKVEMAKRACRENQLDVAVKCLQDIIDVCQGNTEREHFLRMMIDVDNTRRSVQYFCSNLNIYENNADCIASLHGEQIRCAEEVRNNFKTKVKATNNMDVIMTSTCRFFNTAVGCSRKVLQAKCGQDAVNIVVRTLLGFQPPKCKELGMDSGYKFDVGFSDGNAASSIFTPYNIDLLIVLVIGTIFHKAIDW</sequence>
<evidence type="ECO:0000313" key="1">
    <source>
        <dbReference type="EMBL" id="KAK6176733.1"/>
    </source>
</evidence>
<dbReference type="Proteomes" id="UP001347796">
    <property type="component" value="Unassembled WGS sequence"/>
</dbReference>
<dbReference type="EMBL" id="JAZGQO010000010">
    <property type="protein sequence ID" value="KAK6176733.1"/>
    <property type="molecule type" value="Genomic_DNA"/>
</dbReference>
<proteinExistence type="predicted"/>
<organism evidence="1 2">
    <name type="scientific">Patella caerulea</name>
    <name type="common">Rayed Mediterranean limpet</name>
    <dbReference type="NCBI Taxonomy" id="87958"/>
    <lineage>
        <taxon>Eukaryota</taxon>
        <taxon>Metazoa</taxon>
        <taxon>Spiralia</taxon>
        <taxon>Lophotrochozoa</taxon>
        <taxon>Mollusca</taxon>
        <taxon>Gastropoda</taxon>
        <taxon>Patellogastropoda</taxon>
        <taxon>Patelloidea</taxon>
        <taxon>Patellidae</taxon>
        <taxon>Patella</taxon>
    </lineage>
</organism>
<evidence type="ECO:0000313" key="2">
    <source>
        <dbReference type="Proteomes" id="UP001347796"/>
    </source>
</evidence>
<comment type="caution">
    <text evidence="1">The sequence shown here is derived from an EMBL/GenBank/DDBJ whole genome shotgun (WGS) entry which is preliminary data.</text>
</comment>